<dbReference type="PROSITE" id="PS51084">
    <property type="entry name" value="HIT_2"/>
    <property type="match status" value="1"/>
</dbReference>
<dbReference type="InterPro" id="IPR036265">
    <property type="entry name" value="HIT-like_sf"/>
</dbReference>
<dbReference type="SUPFAM" id="SSF54197">
    <property type="entry name" value="HIT-like"/>
    <property type="match status" value="1"/>
</dbReference>
<evidence type="ECO:0000313" key="3">
    <source>
        <dbReference type="EMBL" id="GEC95224.1"/>
    </source>
</evidence>
<sequence length="147" mass="16605">MPTSAPKDCPLCFPVGETVLWHDASCRVIRVDDADYPGYCRLIWNEHVAEMSDLTPTEQRHCFNILMAIEVALRECYRPEKINLASFGNVVPHLHWHLIPRYLDDRHFPQPVWGQAQRKGGGSPAPEVDDARLALAIRNAIAEHLAG</sequence>
<keyword evidence="4" id="KW-1185">Reference proteome</keyword>
<gene>
    <name evidence="3" type="ORF">ZRA01_12970</name>
</gene>
<dbReference type="RefSeq" id="WP_141350481.1">
    <property type="nucleotide sequence ID" value="NZ_BJNV01000015.1"/>
</dbReference>
<name>A0A4Y4CUR9_ZOORA</name>
<protein>
    <submittedName>
        <fullName evidence="3">HIT family protein</fullName>
    </submittedName>
</protein>
<dbReference type="Proteomes" id="UP000318422">
    <property type="component" value="Unassembled WGS sequence"/>
</dbReference>
<accession>A0A4Y4CUR9</accession>
<feature type="domain" description="HIT" evidence="2">
    <location>
        <begin position="37"/>
        <end position="108"/>
    </location>
</feature>
<organism evidence="3 4">
    <name type="scientific">Zoogloea ramigera</name>
    <dbReference type="NCBI Taxonomy" id="350"/>
    <lineage>
        <taxon>Bacteria</taxon>
        <taxon>Pseudomonadati</taxon>
        <taxon>Pseudomonadota</taxon>
        <taxon>Betaproteobacteria</taxon>
        <taxon>Rhodocyclales</taxon>
        <taxon>Zoogloeaceae</taxon>
        <taxon>Zoogloea</taxon>
    </lineage>
</organism>
<proteinExistence type="predicted"/>
<evidence type="ECO:0000256" key="1">
    <source>
        <dbReference type="PROSITE-ProRule" id="PRU00464"/>
    </source>
</evidence>
<dbReference type="AlphaFoldDB" id="A0A4Y4CUR9"/>
<feature type="short sequence motif" description="Histidine triad motif" evidence="1">
    <location>
        <begin position="93"/>
        <end position="97"/>
    </location>
</feature>
<dbReference type="GO" id="GO:0003824">
    <property type="term" value="F:catalytic activity"/>
    <property type="evidence" value="ECO:0007669"/>
    <property type="project" value="InterPro"/>
</dbReference>
<dbReference type="InterPro" id="IPR011146">
    <property type="entry name" value="HIT-like"/>
</dbReference>
<dbReference type="EMBL" id="BJNV01000015">
    <property type="protein sequence ID" value="GEC95224.1"/>
    <property type="molecule type" value="Genomic_DNA"/>
</dbReference>
<reference evidence="3 4" key="1">
    <citation type="submission" date="2019-06" db="EMBL/GenBank/DDBJ databases">
        <title>Whole genome shotgun sequence of Zoogloea ramigera NBRC 15342.</title>
        <authorList>
            <person name="Hosoyama A."/>
            <person name="Uohara A."/>
            <person name="Ohji S."/>
            <person name="Ichikawa N."/>
        </authorList>
    </citation>
    <scope>NUCLEOTIDE SEQUENCE [LARGE SCALE GENOMIC DNA]</scope>
    <source>
        <strain evidence="3 4">NBRC 15342</strain>
    </source>
</reference>
<dbReference type="Pfam" id="PF01230">
    <property type="entry name" value="HIT"/>
    <property type="match status" value="1"/>
</dbReference>
<evidence type="ECO:0000313" key="4">
    <source>
        <dbReference type="Proteomes" id="UP000318422"/>
    </source>
</evidence>
<evidence type="ECO:0000259" key="2">
    <source>
        <dbReference type="PROSITE" id="PS51084"/>
    </source>
</evidence>
<comment type="caution">
    <text evidence="3">The sequence shown here is derived from an EMBL/GenBank/DDBJ whole genome shotgun (WGS) entry which is preliminary data.</text>
</comment>
<dbReference type="Gene3D" id="3.30.428.10">
    <property type="entry name" value="HIT-like"/>
    <property type="match status" value="1"/>
</dbReference>
<dbReference type="OrthoDB" id="9799145at2"/>